<organism evidence="8 9">
    <name type="scientific">Tumebacillus lipolyticus</name>
    <dbReference type="NCBI Taxonomy" id="1280370"/>
    <lineage>
        <taxon>Bacteria</taxon>
        <taxon>Bacillati</taxon>
        <taxon>Bacillota</taxon>
        <taxon>Bacilli</taxon>
        <taxon>Bacillales</taxon>
        <taxon>Alicyclobacillaceae</taxon>
        <taxon>Tumebacillus</taxon>
    </lineage>
</organism>
<comment type="caution">
    <text evidence="8">The sequence shown here is derived from an EMBL/GenBank/DDBJ whole genome shotgun (WGS) entry which is preliminary data.</text>
</comment>
<dbReference type="InterPro" id="IPR035965">
    <property type="entry name" value="PAS-like_dom_sf"/>
</dbReference>
<keyword evidence="2" id="KW-0067">ATP-binding</keyword>
<dbReference type="PROSITE" id="PS00688">
    <property type="entry name" value="SIGMA54_INTERACT_3"/>
    <property type="match status" value="1"/>
</dbReference>
<evidence type="ECO:0000256" key="4">
    <source>
        <dbReference type="ARBA" id="ARBA00023125"/>
    </source>
</evidence>
<reference evidence="9" key="1">
    <citation type="journal article" date="2019" name="Int. J. Syst. Evol. Microbiol.">
        <title>The Global Catalogue of Microorganisms (GCM) 10K type strain sequencing project: providing services to taxonomists for standard genome sequencing and annotation.</title>
        <authorList>
            <consortium name="The Broad Institute Genomics Platform"/>
            <consortium name="The Broad Institute Genome Sequencing Center for Infectious Disease"/>
            <person name="Wu L."/>
            <person name="Ma J."/>
        </authorList>
    </citation>
    <scope>NUCLEOTIDE SEQUENCE [LARGE SCALE GENOMIC DNA]</scope>
    <source>
        <strain evidence="9">CGMCC 1.13574</strain>
    </source>
</reference>
<evidence type="ECO:0000313" key="8">
    <source>
        <dbReference type="EMBL" id="MFD2169969.1"/>
    </source>
</evidence>
<dbReference type="Pfam" id="PF13596">
    <property type="entry name" value="PAS_10"/>
    <property type="match status" value="1"/>
</dbReference>
<feature type="domain" description="Sigma-54 factor interaction" evidence="6">
    <location>
        <begin position="214"/>
        <end position="444"/>
    </location>
</feature>
<dbReference type="InterPro" id="IPR002078">
    <property type="entry name" value="Sigma_54_int"/>
</dbReference>
<accession>A0ABW4ZWD0</accession>
<dbReference type="PROSITE" id="PS00676">
    <property type="entry name" value="SIGMA54_INTERACT_2"/>
    <property type="match status" value="1"/>
</dbReference>
<dbReference type="SUPFAM" id="SSF52540">
    <property type="entry name" value="P-loop containing nucleoside triphosphate hydrolases"/>
    <property type="match status" value="1"/>
</dbReference>
<dbReference type="SUPFAM" id="SSF55785">
    <property type="entry name" value="PYP-like sensor domain (PAS domain)"/>
    <property type="match status" value="1"/>
</dbReference>
<dbReference type="SMART" id="SM00382">
    <property type="entry name" value="AAA"/>
    <property type="match status" value="1"/>
</dbReference>
<feature type="domain" description="PAS" evidence="7">
    <location>
        <begin position="73"/>
        <end position="127"/>
    </location>
</feature>
<evidence type="ECO:0000256" key="5">
    <source>
        <dbReference type="ARBA" id="ARBA00023163"/>
    </source>
</evidence>
<evidence type="ECO:0000256" key="3">
    <source>
        <dbReference type="ARBA" id="ARBA00023015"/>
    </source>
</evidence>
<dbReference type="InterPro" id="IPR058031">
    <property type="entry name" value="AAA_lid_NorR"/>
</dbReference>
<keyword evidence="5" id="KW-0804">Transcription</keyword>
<dbReference type="Proteomes" id="UP001597343">
    <property type="component" value="Unassembled WGS sequence"/>
</dbReference>
<evidence type="ECO:0000259" key="7">
    <source>
        <dbReference type="PROSITE" id="PS50112"/>
    </source>
</evidence>
<dbReference type="Gene3D" id="3.40.50.300">
    <property type="entry name" value="P-loop containing nucleotide triphosphate hydrolases"/>
    <property type="match status" value="1"/>
</dbReference>
<dbReference type="PROSITE" id="PS50112">
    <property type="entry name" value="PAS"/>
    <property type="match status" value="1"/>
</dbReference>
<dbReference type="InterPro" id="IPR002197">
    <property type="entry name" value="HTH_Fis"/>
</dbReference>
<proteinExistence type="predicted"/>
<dbReference type="RefSeq" id="WP_386045532.1">
    <property type="nucleotide sequence ID" value="NZ_JBHUIO010000005.1"/>
</dbReference>
<evidence type="ECO:0000256" key="1">
    <source>
        <dbReference type="ARBA" id="ARBA00022741"/>
    </source>
</evidence>
<dbReference type="InterPro" id="IPR003593">
    <property type="entry name" value="AAA+_ATPase"/>
</dbReference>
<dbReference type="Gene3D" id="1.10.10.60">
    <property type="entry name" value="Homeodomain-like"/>
    <property type="match status" value="1"/>
</dbReference>
<dbReference type="Gene3D" id="1.10.8.60">
    <property type="match status" value="1"/>
</dbReference>
<keyword evidence="9" id="KW-1185">Reference proteome</keyword>
<dbReference type="InterPro" id="IPR025943">
    <property type="entry name" value="Sigma_54_int_dom_ATP-bd_2"/>
</dbReference>
<dbReference type="PROSITE" id="PS50045">
    <property type="entry name" value="SIGMA54_INTERACT_4"/>
    <property type="match status" value="1"/>
</dbReference>
<dbReference type="Pfam" id="PF00158">
    <property type="entry name" value="Sigma54_activat"/>
    <property type="match status" value="1"/>
</dbReference>
<sequence length="531" mass="58895">MKQKLPSVSALVTPKGDLSDSSSAIREDLLLADVLPRLAAAGRLAVENKQGEIVGSLDAGDALLAIHQAYRRLEAFFETLIQTVDASITAVDEEGRTAVWTAGAEQIFSIPKEQILGHPIDDFFSREMLRCMETLRSGESLYHHFHQARSDLFVLINSKPVVLDGEIIGAVVSETDVTSQVRLNQELFQAVTKVHHLEKEIAKWRPSVDPFSPIKGKSPTIQHTIEMITKISTTKATALILGESGVGKELFAKALHQLREGADAPFIPINCGAIPPSLFESELFGYEKGAFSGADLKGKKGKIELAQGGTLFLDEVGELPLEMQVKLLRVLQEKTYYPVGGTKLLQADFRLIAATNRDLEAMVRSGQFREDLYYRLNVVSVNVPPLRSRKEDLLELAHYFLHEFGLLHQREIKGLPHTVLQDLMQYEWPGNIRELRNTMERLVVLSTDGVIKREDLPFFPAARPLEQEQEPPQRLADLLEAYERQVLAEALLAAGGNKAATAERLGISRATLYNKLNRLGLLSLSAPDATR</sequence>
<dbReference type="CDD" id="cd00009">
    <property type="entry name" value="AAA"/>
    <property type="match status" value="1"/>
</dbReference>
<dbReference type="NCBIfam" id="TIGR00229">
    <property type="entry name" value="sensory_box"/>
    <property type="match status" value="1"/>
</dbReference>
<dbReference type="CDD" id="cd00130">
    <property type="entry name" value="PAS"/>
    <property type="match status" value="1"/>
</dbReference>
<evidence type="ECO:0000256" key="2">
    <source>
        <dbReference type="ARBA" id="ARBA00022840"/>
    </source>
</evidence>
<gene>
    <name evidence="8" type="ORF">ACFSOY_08170</name>
</gene>
<evidence type="ECO:0000259" key="6">
    <source>
        <dbReference type="PROSITE" id="PS50045"/>
    </source>
</evidence>
<evidence type="ECO:0000313" key="9">
    <source>
        <dbReference type="Proteomes" id="UP001597343"/>
    </source>
</evidence>
<keyword evidence="1" id="KW-0547">Nucleotide-binding</keyword>
<dbReference type="InterPro" id="IPR009057">
    <property type="entry name" value="Homeodomain-like_sf"/>
</dbReference>
<dbReference type="Pfam" id="PF25601">
    <property type="entry name" value="AAA_lid_14"/>
    <property type="match status" value="1"/>
</dbReference>
<dbReference type="Pfam" id="PF02954">
    <property type="entry name" value="HTH_8"/>
    <property type="match status" value="1"/>
</dbReference>
<keyword evidence="4" id="KW-0238">DNA-binding</keyword>
<dbReference type="PANTHER" id="PTHR32071:SF57">
    <property type="entry name" value="C4-DICARBOXYLATE TRANSPORT TRANSCRIPTIONAL REGULATORY PROTEIN DCTD"/>
    <property type="match status" value="1"/>
</dbReference>
<dbReference type="InterPro" id="IPR000014">
    <property type="entry name" value="PAS"/>
</dbReference>
<dbReference type="SMART" id="SM00091">
    <property type="entry name" value="PAS"/>
    <property type="match status" value="1"/>
</dbReference>
<dbReference type="InterPro" id="IPR027417">
    <property type="entry name" value="P-loop_NTPase"/>
</dbReference>
<dbReference type="PANTHER" id="PTHR32071">
    <property type="entry name" value="TRANSCRIPTIONAL REGULATORY PROTEIN"/>
    <property type="match status" value="1"/>
</dbReference>
<name>A0ABW4ZWD0_9BACL</name>
<dbReference type="EMBL" id="JBHUIO010000005">
    <property type="protein sequence ID" value="MFD2169969.1"/>
    <property type="molecule type" value="Genomic_DNA"/>
</dbReference>
<dbReference type="InterPro" id="IPR025944">
    <property type="entry name" value="Sigma_54_int_dom_CS"/>
</dbReference>
<keyword evidence="3" id="KW-0805">Transcription regulation</keyword>
<dbReference type="PRINTS" id="PR01590">
    <property type="entry name" value="HTHFIS"/>
</dbReference>
<dbReference type="SUPFAM" id="SSF46689">
    <property type="entry name" value="Homeodomain-like"/>
    <property type="match status" value="1"/>
</dbReference>
<protein>
    <submittedName>
        <fullName evidence="8">Sigma-54 interaction domain-containing protein</fullName>
    </submittedName>
</protein>
<dbReference type="Gene3D" id="3.30.450.20">
    <property type="entry name" value="PAS domain"/>
    <property type="match status" value="1"/>
</dbReference>